<dbReference type="Proteomes" id="UP000738349">
    <property type="component" value="Unassembled WGS sequence"/>
</dbReference>
<dbReference type="SUPFAM" id="SSF140959">
    <property type="entry name" value="Indolic compounds 2,3-dioxygenase-like"/>
    <property type="match status" value="1"/>
</dbReference>
<gene>
    <name evidence="5" type="ORF">EDB81DRAFT_856578</name>
</gene>
<evidence type="ECO:0000256" key="1">
    <source>
        <dbReference type="ARBA" id="ARBA00007119"/>
    </source>
</evidence>
<dbReference type="OrthoDB" id="540174at2759"/>
<dbReference type="InterPro" id="IPR037217">
    <property type="entry name" value="Trp/Indoleamine_2_3_dOase-like"/>
</dbReference>
<dbReference type="Gene3D" id="1.20.58.480">
    <property type="match status" value="1"/>
</dbReference>
<dbReference type="GO" id="GO:0019441">
    <property type="term" value="P:L-tryptophan catabolic process to kynurenine"/>
    <property type="evidence" value="ECO:0007669"/>
    <property type="project" value="InterPro"/>
</dbReference>
<dbReference type="EMBL" id="JAGMUV010000008">
    <property type="protein sequence ID" value="KAH7146007.1"/>
    <property type="molecule type" value="Genomic_DNA"/>
</dbReference>
<accession>A0A9P9EVG4</accession>
<evidence type="ECO:0000313" key="6">
    <source>
        <dbReference type="Proteomes" id="UP000738349"/>
    </source>
</evidence>
<keyword evidence="6" id="KW-1185">Reference proteome</keyword>
<keyword evidence="4" id="KW-0349">Heme</keyword>
<protein>
    <submittedName>
        <fullName evidence="5">Indoleamine 2,3-dioxygenase alpha type</fullName>
    </submittedName>
</protein>
<dbReference type="PANTHER" id="PTHR28657:SF5">
    <property type="entry name" value="INDOLEAMINE 2,3-DIOXYGENASE"/>
    <property type="match status" value="1"/>
</dbReference>
<evidence type="ECO:0000256" key="2">
    <source>
        <dbReference type="ARBA" id="ARBA00022723"/>
    </source>
</evidence>
<evidence type="ECO:0000256" key="3">
    <source>
        <dbReference type="ARBA" id="ARBA00023004"/>
    </source>
</evidence>
<feature type="binding site" description="proximal binding residue" evidence="4">
    <location>
        <position position="386"/>
    </location>
    <ligand>
        <name>heme b</name>
        <dbReference type="ChEBI" id="CHEBI:60344"/>
    </ligand>
    <ligandPart>
        <name>Fe</name>
        <dbReference type="ChEBI" id="CHEBI:18248"/>
    </ligandPart>
</feature>
<name>A0A9P9EVG4_9HYPO</name>
<proteinExistence type="inferred from homology"/>
<reference evidence="5" key="1">
    <citation type="journal article" date="2021" name="Nat. Commun.">
        <title>Genetic determinants of endophytism in the Arabidopsis root mycobiome.</title>
        <authorList>
            <person name="Mesny F."/>
            <person name="Miyauchi S."/>
            <person name="Thiergart T."/>
            <person name="Pickel B."/>
            <person name="Atanasova L."/>
            <person name="Karlsson M."/>
            <person name="Huettel B."/>
            <person name="Barry K.W."/>
            <person name="Haridas S."/>
            <person name="Chen C."/>
            <person name="Bauer D."/>
            <person name="Andreopoulos W."/>
            <person name="Pangilinan J."/>
            <person name="LaButti K."/>
            <person name="Riley R."/>
            <person name="Lipzen A."/>
            <person name="Clum A."/>
            <person name="Drula E."/>
            <person name="Henrissat B."/>
            <person name="Kohler A."/>
            <person name="Grigoriev I.V."/>
            <person name="Martin F.M."/>
            <person name="Hacquard S."/>
        </authorList>
    </citation>
    <scope>NUCLEOTIDE SEQUENCE</scope>
    <source>
        <strain evidence="5">MPI-CAGE-AT-0147</strain>
    </source>
</reference>
<dbReference type="GO" id="GO:0005737">
    <property type="term" value="C:cytoplasm"/>
    <property type="evidence" value="ECO:0007669"/>
    <property type="project" value="TreeGrafter"/>
</dbReference>
<organism evidence="5 6">
    <name type="scientific">Dactylonectria macrodidyma</name>
    <dbReference type="NCBI Taxonomy" id="307937"/>
    <lineage>
        <taxon>Eukaryota</taxon>
        <taxon>Fungi</taxon>
        <taxon>Dikarya</taxon>
        <taxon>Ascomycota</taxon>
        <taxon>Pezizomycotina</taxon>
        <taxon>Sordariomycetes</taxon>
        <taxon>Hypocreomycetidae</taxon>
        <taxon>Hypocreales</taxon>
        <taxon>Nectriaceae</taxon>
        <taxon>Dactylonectria</taxon>
    </lineage>
</organism>
<evidence type="ECO:0000256" key="4">
    <source>
        <dbReference type="PIRSR" id="PIRSR600898-1"/>
    </source>
</evidence>
<dbReference type="PANTHER" id="PTHR28657">
    <property type="entry name" value="INDOLEAMINE 2,3-DIOXYGENASE"/>
    <property type="match status" value="1"/>
</dbReference>
<dbReference type="Pfam" id="PF01231">
    <property type="entry name" value="IDO"/>
    <property type="match status" value="1"/>
</dbReference>
<keyword evidence="3 4" id="KW-0408">Iron</keyword>
<dbReference type="PROSITE" id="PS00876">
    <property type="entry name" value="IDO_1"/>
    <property type="match status" value="1"/>
</dbReference>
<dbReference type="AlphaFoldDB" id="A0A9P9EVG4"/>
<comment type="similarity">
    <text evidence="1">Belongs to the indoleamine 2,3-dioxygenase family.</text>
</comment>
<keyword evidence="2 4" id="KW-0479">Metal-binding</keyword>
<dbReference type="InterPro" id="IPR000898">
    <property type="entry name" value="Indolamine_dOase"/>
</dbReference>
<sequence>MEKLLRRKLEPGEFLDVCLYALSLLRLLLYIISYYFSFTSSHSPIRVSLPCENPYAILAFGQVDYVKWDELVARLPKLVSSHTLYQEIHALPLLNTSKLSSELDYRRAYVVLAFLVHAYVWGGSEDGKPIETIPPQLAEPFLTVCESVGMQPVLSYAGLCLWNWKRNNDGGTSKESFFELSQLKSLTSFLGIRGEDAFYHVPVLIKAEGGPLVPLLLDAVAAAERGDTTFVTNALRSSAETLTRMGQHLPKLFSTLDVGMFYHELRPFLGGGKGMEEKGLPRGMVFKRSDGSEQVVKCIGGSAAQSSIFQFLDHVLGVEHKPSGDRSETIFQEMRQYMPRKPREFLEIVSKLPSIRSFVQKKLSDEVLGRSYDDCTKQLRLWRGKHIAIVSKYIVRPARLAEDTIQNGQAEVDSFEAAKGEQLQGTGGSALIPFLRQSRDETVGVQSQESAIK</sequence>
<comment type="caution">
    <text evidence="5">The sequence shown here is derived from an EMBL/GenBank/DDBJ whole genome shotgun (WGS) entry which is preliminary data.</text>
</comment>
<evidence type="ECO:0000313" key="5">
    <source>
        <dbReference type="EMBL" id="KAH7146007.1"/>
    </source>
</evidence>
<dbReference type="GO" id="GO:0033754">
    <property type="term" value="F:indoleamine 2,3-dioxygenase activity"/>
    <property type="evidence" value="ECO:0007669"/>
    <property type="project" value="TreeGrafter"/>
</dbReference>
<dbReference type="GO" id="GO:0046872">
    <property type="term" value="F:metal ion binding"/>
    <property type="evidence" value="ECO:0007669"/>
    <property type="project" value="UniProtKB-KW"/>
</dbReference>
<dbReference type="GO" id="GO:0034354">
    <property type="term" value="P:'de novo' NAD+ biosynthetic process from L-tryptophan"/>
    <property type="evidence" value="ECO:0007669"/>
    <property type="project" value="TreeGrafter"/>
</dbReference>
<dbReference type="GO" id="GO:0020037">
    <property type="term" value="F:heme binding"/>
    <property type="evidence" value="ECO:0007669"/>
    <property type="project" value="InterPro"/>
</dbReference>